<gene>
    <name evidence="1" type="ordered locus">glr2469</name>
</gene>
<dbReference type="eggNOG" id="COG2378">
    <property type="taxonomic scope" value="Bacteria"/>
</dbReference>
<dbReference type="HOGENOM" id="CLU_969133_0_0_3"/>
<dbReference type="EMBL" id="BA000045">
    <property type="protein sequence ID" value="BAC90410.1"/>
    <property type="molecule type" value="Genomic_DNA"/>
</dbReference>
<dbReference type="InParanoid" id="Q7NHR6"/>
<name>Q7NHR6_GLOVI</name>
<accession>Q7NHR6</accession>
<organism evidence="1 2">
    <name type="scientific">Gloeobacter violaceus (strain ATCC 29082 / PCC 7421)</name>
    <dbReference type="NCBI Taxonomy" id="251221"/>
    <lineage>
        <taxon>Bacteria</taxon>
        <taxon>Bacillati</taxon>
        <taxon>Cyanobacteriota</taxon>
        <taxon>Cyanophyceae</taxon>
        <taxon>Gloeobacterales</taxon>
        <taxon>Gloeobacteraceae</taxon>
        <taxon>Gloeobacter</taxon>
    </lineage>
</organism>
<dbReference type="KEGG" id="gvi:glr2469"/>
<dbReference type="AlphaFoldDB" id="Q7NHR6"/>
<dbReference type="RefSeq" id="WP_011142464.1">
    <property type="nucleotide sequence ID" value="NC_005125.1"/>
</dbReference>
<dbReference type="PhylomeDB" id="Q7NHR6"/>
<dbReference type="Proteomes" id="UP000000557">
    <property type="component" value="Chromosome"/>
</dbReference>
<dbReference type="EnsemblBacteria" id="BAC90410">
    <property type="protein sequence ID" value="BAC90410"/>
    <property type="gene ID" value="BAC90410"/>
</dbReference>
<dbReference type="OrthoDB" id="506637at2"/>
<reference evidence="1 2" key="2">
    <citation type="journal article" date="2003" name="DNA Res.">
        <title>Complete genome structure of Gloeobacter violaceus PCC 7421, a cyanobacterium that lacks thylakoids (supplement).</title>
        <authorList>
            <person name="Nakamura Y."/>
            <person name="Kaneko T."/>
            <person name="Sato S."/>
            <person name="Mimuro M."/>
            <person name="Miyashita H."/>
            <person name="Tsuchiya T."/>
            <person name="Sasamoto S."/>
            <person name="Watanabe A."/>
            <person name="Kawashima K."/>
            <person name="Kishida Y."/>
            <person name="Kiyokawa C."/>
            <person name="Kohara M."/>
            <person name="Matsumoto M."/>
            <person name="Matsuno A."/>
            <person name="Nakazaki N."/>
            <person name="Shimpo S."/>
            <person name="Takeuchi C."/>
            <person name="Yamada M."/>
            <person name="Tabata S."/>
        </authorList>
    </citation>
    <scope>NUCLEOTIDE SEQUENCE [LARGE SCALE GENOMIC DNA]</scope>
    <source>
        <strain evidence="2">ATCC 29082 / PCC 7421</strain>
    </source>
</reference>
<proteinExistence type="predicted"/>
<reference evidence="1 2" key="1">
    <citation type="journal article" date="2003" name="DNA Res.">
        <title>Complete genome structure of Gloeobacter violaceus PCC 7421, a cyanobacterium that lacks thylakoids.</title>
        <authorList>
            <person name="Nakamura Y."/>
            <person name="Kaneko T."/>
            <person name="Sato S."/>
            <person name="Mimuro M."/>
            <person name="Miyashita H."/>
            <person name="Tsuchiya T."/>
            <person name="Sasamoto S."/>
            <person name="Watanabe A."/>
            <person name="Kawashima K."/>
            <person name="Kishida Y."/>
            <person name="Kiyokawa C."/>
            <person name="Kohara M."/>
            <person name="Matsumoto M."/>
            <person name="Matsuno A."/>
            <person name="Nakazaki N."/>
            <person name="Shimpo S."/>
            <person name="Takeuchi C."/>
            <person name="Yamada M."/>
            <person name="Tabata S."/>
        </authorList>
    </citation>
    <scope>NUCLEOTIDE SEQUENCE [LARGE SCALE GENOMIC DNA]</scope>
    <source>
        <strain evidence="2">ATCC 29082 / PCC 7421</strain>
    </source>
</reference>
<evidence type="ECO:0000313" key="2">
    <source>
        <dbReference type="Proteomes" id="UP000000557"/>
    </source>
</evidence>
<evidence type="ECO:0000313" key="1">
    <source>
        <dbReference type="EMBL" id="BAC90410.1"/>
    </source>
</evidence>
<dbReference type="STRING" id="251221.gene:10759968"/>
<sequence>MSRKQQTITLSLGETDKARLEALALELGTLWGERPNITQLVKDIAQRRLLVARNADWPEERVRALVQAANVLLDIGESDAAGVLGRLLLERGEVSGPLRSELEARFVGSQVSWRAIIDHHIRRAQPFRLLYQDAAERSWQFTVRYARVRFREKRLYLEIWSEECEGNEEIPELSHNWSLRLDRLQGVEIVPASGGWRVGPDTIEAEMHLYDRLAHAYLPRPEDALCEWLEGQPVRRVVRRVISSFWFLREVFPYGPECLIVSPESIRKRAWERLQQMCRRYFTS</sequence>
<keyword evidence="2" id="KW-1185">Reference proteome</keyword>
<protein>
    <submittedName>
        <fullName evidence="1">Glr2469 protein</fullName>
    </submittedName>
</protein>
<dbReference type="PATRIC" id="fig|251221.4.peg.2505"/>